<gene>
    <name evidence="1" type="ORF">BLA29_007050</name>
</gene>
<protein>
    <submittedName>
        <fullName evidence="1">Uncharacterized protein</fullName>
    </submittedName>
</protein>
<evidence type="ECO:0000313" key="2">
    <source>
        <dbReference type="Proteomes" id="UP000194236"/>
    </source>
</evidence>
<dbReference type="EMBL" id="MUJZ01006475">
    <property type="protein sequence ID" value="OTF82842.1"/>
    <property type="molecule type" value="Genomic_DNA"/>
</dbReference>
<organism evidence="1 2">
    <name type="scientific">Euroglyphus maynei</name>
    <name type="common">Mayne's house dust mite</name>
    <dbReference type="NCBI Taxonomy" id="6958"/>
    <lineage>
        <taxon>Eukaryota</taxon>
        <taxon>Metazoa</taxon>
        <taxon>Ecdysozoa</taxon>
        <taxon>Arthropoda</taxon>
        <taxon>Chelicerata</taxon>
        <taxon>Arachnida</taxon>
        <taxon>Acari</taxon>
        <taxon>Acariformes</taxon>
        <taxon>Sarcoptiformes</taxon>
        <taxon>Astigmata</taxon>
        <taxon>Psoroptidia</taxon>
        <taxon>Analgoidea</taxon>
        <taxon>Pyroglyphidae</taxon>
        <taxon>Pyroglyphinae</taxon>
        <taxon>Euroglyphus</taxon>
    </lineage>
</organism>
<dbReference type="AlphaFoldDB" id="A0A1Y3BPX6"/>
<comment type="caution">
    <text evidence="1">The sequence shown here is derived from an EMBL/GenBank/DDBJ whole genome shotgun (WGS) entry which is preliminary data.</text>
</comment>
<keyword evidence="2" id="KW-1185">Reference proteome</keyword>
<dbReference type="Proteomes" id="UP000194236">
    <property type="component" value="Unassembled WGS sequence"/>
</dbReference>
<reference evidence="1 2" key="1">
    <citation type="submission" date="2017-03" db="EMBL/GenBank/DDBJ databases">
        <title>Genome Survey of Euroglyphus maynei.</title>
        <authorList>
            <person name="Arlian L.G."/>
            <person name="Morgan M.S."/>
            <person name="Rider S.D."/>
        </authorList>
    </citation>
    <scope>NUCLEOTIDE SEQUENCE [LARGE SCALE GENOMIC DNA]</scope>
    <source>
        <strain evidence="1">Arlian Lab</strain>
        <tissue evidence="1">Whole body</tissue>
    </source>
</reference>
<proteinExistence type="predicted"/>
<name>A0A1Y3BPX6_EURMA</name>
<evidence type="ECO:0000313" key="1">
    <source>
        <dbReference type="EMBL" id="OTF82842.1"/>
    </source>
</evidence>
<sequence length="37" mass="4482">MFRLTAKIKIIVLRKKQRWKKCSANKQQNKFIILGHI</sequence>
<accession>A0A1Y3BPX6</accession>